<dbReference type="InterPro" id="IPR001173">
    <property type="entry name" value="Glyco_trans_2-like"/>
</dbReference>
<proteinExistence type="inferred from homology"/>
<feature type="domain" description="Glycosyltransferase 2-like" evidence="4">
    <location>
        <begin position="50"/>
        <end position="207"/>
    </location>
</feature>
<sequence length="348" mass="38636">MSDCALTVSAAVDYICCRASPKYGGRHHCRCLSKMTSEHRGPDDNGPLVSVVIPHYNDLVGLKTCYARLQRQTWPRNDIEIVVADNNSACGIDAVQSTVPNAVVIAAPIQGAGPARNAGVAASCGRIVAFLDSDCVPEPDWIQEGVAALQRYDFVGGEVVTFARRADKPNPVEAYERVFNFNFRRYIQKVGFTGTGNMFVPRSVFDQVGGFRTGVAEDVDWSFRARSLGYRIGYAERAVVGHPARRSWNDLEQRWARMEAEHFLLWRERRSGRALFALRALIMPLSAVPHAGRVVFTSRLVGPRARLGAIAVLFRLRLWRARRMLWLAWRNSLPAAATGPADVGLPRN</sequence>
<gene>
    <name evidence="5" type="ORF">CCS01_29930</name>
</gene>
<dbReference type="InterPro" id="IPR029044">
    <property type="entry name" value="Nucleotide-diphossugar_trans"/>
</dbReference>
<dbReference type="Proteomes" id="UP000239724">
    <property type="component" value="Unassembled WGS sequence"/>
</dbReference>
<keyword evidence="2" id="KW-0328">Glycosyltransferase</keyword>
<keyword evidence="6" id="KW-1185">Reference proteome</keyword>
<dbReference type="SUPFAM" id="SSF53448">
    <property type="entry name" value="Nucleotide-diphospho-sugar transferases"/>
    <property type="match status" value="1"/>
</dbReference>
<dbReference type="Gene3D" id="3.90.550.10">
    <property type="entry name" value="Spore Coat Polysaccharide Biosynthesis Protein SpsA, Chain A"/>
    <property type="match status" value="1"/>
</dbReference>
<evidence type="ECO:0000256" key="2">
    <source>
        <dbReference type="ARBA" id="ARBA00022676"/>
    </source>
</evidence>
<name>A0A2S6MW33_RHOGL</name>
<dbReference type="Pfam" id="PF00535">
    <property type="entry name" value="Glycos_transf_2"/>
    <property type="match status" value="1"/>
</dbReference>
<evidence type="ECO:0000256" key="1">
    <source>
        <dbReference type="ARBA" id="ARBA00006739"/>
    </source>
</evidence>
<evidence type="ECO:0000313" key="5">
    <source>
        <dbReference type="EMBL" id="PPQ26576.1"/>
    </source>
</evidence>
<dbReference type="PANTHER" id="PTHR43179">
    <property type="entry name" value="RHAMNOSYLTRANSFERASE WBBL"/>
    <property type="match status" value="1"/>
</dbReference>
<comment type="similarity">
    <text evidence="1">Belongs to the glycosyltransferase 2 family.</text>
</comment>
<dbReference type="GO" id="GO:0016757">
    <property type="term" value="F:glycosyltransferase activity"/>
    <property type="evidence" value="ECO:0007669"/>
    <property type="project" value="UniProtKB-KW"/>
</dbReference>
<accession>A0A2S6MW33</accession>
<reference evidence="5 6" key="1">
    <citation type="journal article" date="2018" name="Arch. Microbiol.">
        <title>New insights into the metabolic potential of the phototrophic purple bacterium Rhodopila globiformis DSM 161(T) from its draft genome sequence and evidence for a vanadium-dependent nitrogenase.</title>
        <authorList>
            <person name="Imhoff J.F."/>
            <person name="Rahn T."/>
            <person name="Kunzel S."/>
            <person name="Neulinger S.C."/>
        </authorList>
    </citation>
    <scope>NUCLEOTIDE SEQUENCE [LARGE SCALE GENOMIC DNA]</scope>
    <source>
        <strain evidence="5 6">DSM 161</strain>
    </source>
</reference>
<dbReference type="AlphaFoldDB" id="A0A2S6MW33"/>
<dbReference type="PANTHER" id="PTHR43179:SF12">
    <property type="entry name" value="GALACTOFURANOSYLTRANSFERASE GLFT2"/>
    <property type="match status" value="1"/>
</dbReference>
<comment type="caution">
    <text evidence="5">The sequence shown here is derived from an EMBL/GenBank/DDBJ whole genome shotgun (WGS) entry which is preliminary data.</text>
</comment>
<evidence type="ECO:0000256" key="3">
    <source>
        <dbReference type="ARBA" id="ARBA00022679"/>
    </source>
</evidence>
<dbReference type="EMBL" id="NHRY01000269">
    <property type="protein sequence ID" value="PPQ26576.1"/>
    <property type="molecule type" value="Genomic_DNA"/>
</dbReference>
<keyword evidence="3" id="KW-0808">Transferase</keyword>
<organism evidence="5 6">
    <name type="scientific">Rhodopila globiformis</name>
    <name type="common">Rhodopseudomonas globiformis</name>
    <dbReference type="NCBI Taxonomy" id="1071"/>
    <lineage>
        <taxon>Bacteria</taxon>
        <taxon>Pseudomonadati</taxon>
        <taxon>Pseudomonadota</taxon>
        <taxon>Alphaproteobacteria</taxon>
        <taxon>Acetobacterales</taxon>
        <taxon>Acetobacteraceae</taxon>
        <taxon>Rhodopila</taxon>
    </lineage>
</organism>
<evidence type="ECO:0000313" key="6">
    <source>
        <dbReference type="Proteomes" id="UP000239724"/>
    </source>
</evidence>
<evidence type="ECO:0000259" key="4">
    <source>
        <dbReference type="Pfam" id="PF00535"/>
    </source>
</evidence>
<protein>
    <recommendedName>
        <fullName evidence="4">Glycosyltransferase 2-like domain-containing protein</fullName>
    </recommendedName>
</protein>